<dbReference type="AlphaFoldDB" id="A0A1I5IYF3"/>
<gene>
    <name evidence="1" type="ORF">SAMN04489757_1579</name>
</gene>
<protein>
    <recommendedName>
        <fullName evidence="3">Phage tail assembly chaperone protein, TAC</fullName>
    </recommendedName>
</protein>
<dbReference type="STRING" id="1527.SAMN04489757_1579"/>
<proteinExistence type="predicted"/>
<dbReference type="RefSeq" id="WP_091689053.1">
    <property type="nucleotide sequence ID" value="NZ_BAABFM010000011.1"/>
</dbReference>
<dbReference type="OrthoDB" id="1955877at2"/>
<name>A0A1I5IYF3_9FIRM</name>
<sequence length="125" mass="14195">MARVKINNIEKLEMELSDGTIKEALFNADAIKIYGREFGNINEEELMNKPYDFAAKILYSGMKVLDKSVTIEEAKMLLIGGGDPLMREVVNNLVDNFMFNATEEQKDIFMKEADSYAKELMSKAN</sequence>
<reference evidence="1 2" key="1">
    <citation type="submission" date="2016-10" db="EMBL/GenBank/DDBJ databases">
        <authorList>
            <person name="de Groot N.N."/>
        </authorList>
    </citation>
    <scope>NUCLEOTIDE SEQUENCE [LARGE SCALE GENOMIC DNA]</scope>
    <source>
        <strain evidence="1 2">DSM 1283</strain>
    </source>
</reference>
<keyword evidence="2" id="KW-1185">Reference proteome</keyword>
<evidence type="ECO:0008006" key="3">
    <source>
        <dbReference type="Google" id="ProtNLM"/>
    </source>
</evidence>
<organism evidence="1 2">
    <name type="scientific">Anaerocolumna aminovalerica</name>
    <dbReference type="NCBI Taxonomy" id="1527"/>
    <lineage>
        <taxon>Bacteria</taxon>
        <taxon>Bacillati</taxon>
        <taxon>Bacillota</taxon>
        <taxon>Clostridia</taxon>
        <taxon>Lachnospirales</taxon>
        <taxon>Lachnospiraceae</taxon>
        <taxon>Anaerocolumna</taxon>
    </lineage>
</organism>
<dbReference type="EMBL" id="FOWD01000057">
    <property type="protein sequence ID" value="SFO65423.1"/>
    <property type="molecule type" value="Genomic_DNA"/>
</dbReference>
<evidence type="ECO:0000313" key="2">
    <source>
        <dbReference type="Proteomes" id="UP000198806"/>
    </source>
</evidence>
<accession>A0A1I5IYF3</accession>
<evidence type="ECO:0000313" key="1">
    <source>
        <dbReference type="EMBL" id="SFO65423.1"/>
    </source>
</evidence>
<dbReference type="Proteomes" id="UP000198806">
    <property type="component" value="Unassembled WGS sequence"/>
</dbReference>